<evidence type="ECO:0000313" key="1">
    <source>
        <dbReference type="EMBL" id="OTP75927.1"/>
    </source>
</evidence>
<dbReference type="EMBL" id="NBTY01000066">
    <property type="protein sequence ID" value="OTP75927.1"/>
    <property type="molecule type" value="Genomic_DNA"/>
</dbReference>
<protein>
    <submittedName>
        <fullName evidence="1">Uncharacterized protein</fullName>
    </submittedName>
</protein>
<gene>
    <name evidence="1" type="ORF">PAMC26510_12355</name>
</gene>
<evidence type="ECO:0000313" key="2">
    <source>
        <dbReference type="Proteomes" id="UP000194546"/>
    </source>
</evidence>
<proteinExistence type="predicted"/>
<dbReference type="RefSeq" id="WP_179196370.1">
    <property type="nucleotide sequence ID" value="NZ_NBTY01000066.1"/>
</dbReference>
<organism evidence="1 2">
    <name type="scientific">Caballeronia sordidicola</name>
    <name type="common">Burkholderia sordidicola</name>
    <dbReference type="NCBI Taxonomy" id="196367"/>
    <lineage>
        <taxon>Bacteria</taxon>
        <taxon>Pseudomonadati</taxon>
        <taxon>Pseudomonadota</taxon>
        <taxon>Betaproteobacteria</taxon>
        <taxon>Burkholderiales</taxon>
        <taxon>Burkholderiaceae</taxon>
        <taxon>Caballeronia</taxon>
    </lineage>
</organism>
<comment type="caution">
    <text evidence="1">The sequence shown here is derived from an EMBL/GenBank/DDBJ whole genome shotgun (WGS) entry which is preliminary data.</text>
</comment>
<name>A0A242MWX1_CABSO</name>
<accession>A0A242MWX1</accession>
<reference evidence="1 2" key="1">
    <citation type="submission" date="2017-03" db="EMBL/GenBank/DDBJ databases">
        <title>Genome analysis of strain PAMC 26510.</title>
        <authorList>
            <person name="Oh H.-M."/>
            <person name="Yang J.-A."/>
        </authorList>
    </citation>
    <scope>NUCLEOTIDE SEQUENCE [LARGE SCALE GENOMIC DNA]</scope>
    <source>
        <strain evidence="1 2">PAMC 26510</strain>
    </source>
</reference>
<dbReference type="AlphaFoldDB" id="A0A242MWX1"/>
<dbReference type="Proteomes" id="UP000194546">
    <property type="component" value="Unassembled WGS sequence"/>
</dbReference>
<sequence>MSPSVALSRHVAIAIATCRMRFAVAPPIVGVPCAPTGLSLRLILSIVGIGSQARTLPCPSPGQLTGR</sequence>